<dbReference type="Pfam" id="PF00773">
    <property type="entry name" value="RNB"/>
    <property type="match status" value="1"/>
</dbReference>
<feature type="non-terminal residue" evidence="2">
    <location>
        <position position="254"/>
    </location>
</feature>
<proteinExistence type="predicted"/>
<dbReference type="PROSITE" id="PS01175">
    <property type="entry name" value="RIBONUCLEASE_II"/>
    <property type="match status" value="1"/>
</dbReference>
<protein>
    <recommendedName>
        <fullName evidence="1">RNB domain-containing protein</fullName>
    </recommendedName>
</protein>
<accession>X1IQU8</accession>
<dbReference type="PANTHER" id="PTHR23355">
    <property type="entry name" value="RIBONUCLEASE"/>
    <property type="match status" value="1"/>
</dbReference>
<dbReference type="SMART" id="SM00955">
    <property type="entry name" value="RNB"/>
    <property type="match status" value="1"/>
</dbReference>
<dbReference type="EMBL" id="BARU01035754">
    <property type="protein sequence ID" value="GAH84072.1"/>
    <property type="molecule type" value="Genomic_DNA"/>
</dbReference>
<sequence>SQAKLTYGGVARALGFTEIPPRDPKADSMVEGLKVAAECSRMLREKRMKRGALDFDLPEAVVKLDAEGKPITVSKRSGDPGMKKAYQLIEELMIFANESVARWLLEHELPGVYRVHLPPDPKKLDKLAAMCEMLGVDFDVENTQTPKGLADLLKTFATHPLSNVLNNLLLRSMKQATYDVQNLGHFGLASEAYLHFTSPIRRYPDLVDHRIIHAAVGEAEDGGRDQKARRRRIQAVGDMDKLTEAATQSSLAER</sequence>
<dbReference type="InterPro" id="IPR050180">
    <property type="entry name" value="RNR_Ribonuclease"/>
</dbReference>
<gene>
    <name evidence="2" type="ORF">S03H2_55913</name>
</gene>
<dbReference type="GO" id="GO:0003723">
    <property type="term" value="F:RNA binding"/>
    <property type="evidence" value="ECO:0007669"/>
    <property type="project" value="InterPro"/>
</dbReference>
<dbReference type="SUPFAM" id="SSF50249">
    <property type="entry name" value="Nucleic acid-binding proteins"/>
    <property type="match status" value="1"/>
</dbReference>
<dbReference type="GO" id="GO:0006402">
    <property type="term" value="P:mRNA catabolic process"/>
    <property type="evidence" value="ECO:0007669"/>
    <property type="project" value="TreeGrafter"/>
</dbReference>
<dbReference type="InterPro" id="IPR022966">
    <property type="entry name" value="RNase_II/R_CS"/>
</dbReference>
<evidence type="ECO:0000259" key="1">
    <source>
        <dbReference type="SMART" id="SM00955"/>
    </source>
</evidence>
<feature type="non-terminal residue" evidence="2">
    <location>
        <position position="1"/>
    </location>
</feature>
<dbReference type="GO" id="GO:0004540">
    <property type="term" value="F:RNA nuclease activity"/>
    <property type="evidence" value="ECO:0007669"/>
    <property type="project" value="InterPro"/>
</dbReference>
<dbReference type="AlphaFoldDB" id="X1IQU8"/>
<evidence type="ECO:0000313" key="2">
    <source>
        <dbReference type="EMBL" id="GAH84072.1"/>
    </source>
</evidence>
<dbReference type="InterPro" id="IPR001900">
    <property type="entry name" value="RNase_II/R"/>
</dbReference>
<feature type="domain" description="RNB" evidence="1">
    <location>
        <begin position="1"/>
        <end position="218"/>
    </location>
</feature>
<dbReference type="GO" id="GO:0005829">
    <property type="term" value="C:cytosol"/>
    <property type="evidence" value="ECO:0007669"/>
    <property type="project" value="TreeGrafter"/>
</dbReference>
<dbReference type="InterPro" id="IPR012340">
    <property type="entry name" value="NA-bd_OB-fold"/>
</dbReference>
<reference evidence="2" key="1">
    <citation type="journal article" date="2014" name="Front. Microbiol.">
        <title>High frequency of phylogenetically diverse reductive dehalogenase-homologous genes in deep subseafloor sedimentary metagenomes.</title>
        <authorList>
            <person name="Kawai M."/>
            <person name="Futagami T."/>
            <person name="Toyoda A."/>
            <person name="Takaki Y."/>
            <person name="Nishi S."/>
            <person name="Hori S."/>
            <person name="Arai W."/>
            <person name="Tsubouchi T."/>
            <person name="Morono Y."/>
            <person name="Uchiyama I."/>
            <person name="Ito T."/>
            <person name="Fujiyama A."/>
            <person name="Inagaki F."/>
            <person name="Takami H."/>
        </authorList>
    </citation>
    <scope>NUCLEOTIDE SEQUENCE</scope>
    <source>
        <strain evidence="2">Expedition CK06-06</strain>
    </source>
</reference>
<comment type="caution">
    <text evidence="2">The sequence shown here is derived from an EMBL/GenBank/DDBJ whole genome shotgun (WGS) entry which is preliminary data.</text>
</comment>
<name>X1IQU8_9ZZZZ</name>
<dbReference type="PANTHER" id="PTHR23355:SF9">
    <property type="entry name" value="DIS3-LIKE EXONUCLEASE 2"/>
    <property type="match status" value="1"/>
</dbReference>
<organism evidence="2">
    <name type="scientific">marine sediment metagenome</name>
    <dbReference type="NCBI Taxonomy" id="412755"/>
    <lineage>
        <taxon>unclassified sequences</taxon>
        <taxon>metagenomes</taxon>
        <taxon>ecological metagenomes</taxon>
    </lineage>
</organism>